<proteinExistence type="predicted"/>
<dbReference type="InterPro" id="IPR049253">
    <property type="entry name" value="DUF6886"/>
</dbReference>
<gene>
    <name evidence="1" type="ORF">NN4_75450</name>
</gene>
<name>A0A511MSL8_9NOCA</name>
<dbReference type="RefSeq" id="WP_147141038.1">
    <property type="nucleotide sequence ID" value="NZ_BJXA01000084.1"/>
</dbReference>
<sequence length="180" mass="19832">MYPEPGEVLHFSEDPTIEHFVPHVAPSARQPEAYVWAVDRARSPDYWFPRACPRAMAWVTPSTTAADRTAILGPGGGERVHAIEYGWLDALRQVTLFAYRLPAAPFRPFGSPVSHAHVATVPVEPLAPPHKVGDLLKLHEEAGIQLRILPNLWDFWDAATASSLGFSGIRLRAARPRATG</sequence>
<dbReference type="AlphaFoldDB" id="A0A511MSL8"/>
<comment type="caution">
    <text evidence="1">The sequence shown here is derived from an EMBL/GenBank/DDBJ whole genome shotgun (WGS) entry which is preliminary data.</text>
</comment>
<protein>
    <submittedName>
        <fullName evidence="1">Uncharacterized protein</fullName>
    </submittedName>
</protein>
<evidence type="ECO:0000313" key="1">
    <source>
        <dbReference type="EMBL" id="GEM43026.1"/>
    </source>
</evidence>
<dbReference type="Proteomes" id="UP000321424">
    <property type="component" value="Unassembled WGS sequence"/>
</dbReference>
<dbReference type="Pfam" id="PF21820">
    <property type="entry name" value="DUF6886"/>
    <property type="match status" value="1"/>
</dbReference>
<dbReference type="EMBL" id="BJXA01000084">
    <property type="protein sequence ID" value="GEM43026.1"/>
    <property type="molecule type" value="Genomic_DNA"/>
</dbReference>
<organism evidence="1 2">
    <name type="scientific">Nocardia ninae NBRC 108245</name>
    <dbReference type="NCBI Taxonomy" id="1210091"/>
    <lineage>
        <taxon>Bacteria</taxon>
        <taxon>Bacillati</taxon>
        <taxon>Actinomycetota</taxon>
        <taxon>Actinomycetes</taxon>
        <taxon>Mycobacteriales</taxon>
        <taxon>Nocardiaceae</taxon>
        <taxon>Nocardia</taxon>
    </lineage>
</organism>
<reference evidence="1 2" key="1">
    <citation type="submission" date="2019-07" db="EMBL/GenBank/DDBJ databases">
        <title>Whole genome shotgun sequence of Nocardia ninae NBRC 108245.</title>
        <authorList>
            <person name="Hosoyama A."/>
            <person name="Uohara A."/>
            <person name="Ohji S."/>
            <person name="Ichikawa N."/>
        </authorList>
    </citation>
    <scope>NUCLEOTIDE SEQUENCE [LARGE SCALE GENOMIC DNA]</scope>
    <source>
        <strain evidence="1 2">NBRC 108245</strain>
    </source>
</reference>
<accession>A0A511MSL8</accession>
<keyword evidence="2" id="KW-1185">Reference proteome</keyword>
<evidence type="ECO:0000313" key="2">
    <source>
        <dbReference type="Proteomes" id="UP000321424"/>
    </source>
</evidence>
<dbReference type="OrthoDB" id="156685at2"/>